<dbReference type="Gene3D" id="2.40.170.20">
    <property type="entry name" value="TonB-dependent receptor, beta-barrel domain"/>
    <property type="match status" value="1"/>
</dbReference>
<feature type="chain" id="PRO_5029566650" evidence="4">
    <location>
        <begin position="20"/>
        <end position="703"/>
    </location>
</feature>
<comment type="subcellular location">
    <subcellularLocation>
        <location evidence="1">Cell outer membrane</location>
    </subcellularLocation>
</comment>
<dbReference type="Gene3D" id="2.60.40.1120">
    <property type="entry name" value="Carboxypeptidase-like, regulatory domain"/>
    <property type="match status" value="1"/>
</dbReference>
<keyword evidence="2" id="KW-0472">Membrane</keyword>
<dbReference type="GO" id="GO:0009279">
    <property type="term" value="C:cell outer membrane"/>
    <property type="evidence" value="ECO:0007669"/>
    <property type="project" value="UniProtKB-SubCell"/>
</dbReference>
<dbReference type="Proteomes" id="UP000451233">
    <property type="component" value="Unassembled WGS sequence"/>
</dbReference>
<keyword evidence="4" id="KW-0732">Signal</keyword>
<comment type="caution">
    <text evidence="5">The sequence shown here is derived from an EMBL/GenBank/DDBJ whole genome shotgun (WGS) entry which is preliminary data.</text>
</comment>
<dbReference type="InterPro" id="IPR036942">
    <property type="entry name" value="Beta-barrel_TonB_sf"/>
</dbReference>
<evidence type="ECO:0000256" key="2">
    <source>
        <dbReference type="ARBA" id="ARBA00023136"/>
    </source>
</evidence>
<dbReference type="SUPFAM" id="SSF49464">
    <property type="entry name" value="Carboxypeptidase regulatory domain-like"/>
    <property type="match status" value="1"/>
</dbReference>
<dbReference type="RefSeq" id="WP_160905548.1">
    <property type="nucleotide sequence ID" value="NZ_WVHS01000001.1"/>
</dbReference>
<evidence type="ECO:0000256" key="3">
    <source>
        <dbReference type="ARBA" id="ARBA00023237"/>
    </source>
</evidence>
<reference evidence="5 6" key="1">
    <citation type="submission" date="2019-11" db="EMBL/GenBank/DDBJ databases">
        <title>Pedobacter sp. HMF7056 Genome sequencing and assembly.</title>
        <authorList>
            <person name="Kang H."/>
            <person name="Kim H."/>
            <person name="Joh K."/>
        </authorList>
    </citation>
    <scope>NUCLEOTIDE SEQUENCE [LARGE SCALE GENOMIC DNA]</scope>
    <source>
        <strain evidence="5 6">HMF7056</strain>
    </source>
</reference>
<dbReference type="SUPFAM" id="SSF56935">
    <property type="entry name" value="Porins"/>
    <property type="match status" value="1"/>
</dbReference>
<dbReference type="AlphaFoldDB" id="A0A7K1XVP0"/>
<organism evidence="5 6">
    <name type="scientific">Hufsiella ginkgonis</name>
    <dbReference type="NCBI Taxonomy" id="2695274"/>
    <lineage>
        <taxon>Bacteria</taxon>
        <taxon>Pseudomonadati</taxon>
        <taxon>Bacteroidota</taxon>
        <taxon>Sphingobacteriia</taxon>
        <taxon>Sphingobacteriales</taxon>
        <taxon>Sphingobacteriaceae</taxon>
        <taxon>Hufsiella</taxon>
    </lineage>
</organism>
<name>A0A7K1XVP0_9SPHI</name>
<feature type="signal peptide" evidence="4">
    <location>
        <begin position="1"/>
        <end position="19"/>
    </location>
</feature>
<evidence type="ECO:0000313" key="5">
    <source>
        <dbReference type="EMBL" id="MXV14586.1"/>
    </source>
</evidence>
<protein>
    <submittedName>
        <fullName evidence="5">TonB-dependent receptor</fullName>
    </submittedName>
</protein>
<evidence type="ECO:0000313" key="6">
    <source>
        <dbReference type="Proteomes" id="UP000451233"/>
    </source>
</evidence>
<keyword evidence="5" id="KW-0675">Receptor</keyword>
<keyword evidence="3" id="KW-0998">Cell outer membrane</keyword>
<proteinExistence type="predicted"/>
<dbReference type="EMBL" id="WVHS01000001">
    <property type="protein sequence ID" value="MXV14586.1"/>
    <property type="molecule type" value="Genomic_DNA"/>
</dbReference>
<sequence>MKTYLTLLLLLICGTCSLAQDTRITGTIKTAKGVAIPNASIAVKNTFDGASSDSTGRFSFNTSEKGKQVITFSAIGFGADSLQADLAGGTHELKLVLDEKLTELDVVSITAGTFEAGDNKKNVVLNSLDVATTAGATADIFAALQTLPGTQTSFSENGLFVRGGAAAETKTFFDGMLVKSPFNTQVPDQASRGRFSPFLFKGTSFSAGAYSAQYGQALSSALVLESKDLAEKTTTGVSLLSAGLGLDHTQRFKNSSLAAETFYYNLRPAFTIIKQKTDWDKMPEQYGGTLNYKLNTSETGMFKAFAQLSRSVLSLYTSNLDDPAAKKYFDNDNKNVYLNSTYQEYLGSKWKLQGGVAYSSNHDEGLQSAENYTRTDRNLQGRVTVTNYTGSLSTIKAGVETMYTGRNEGLGGRSHKYHDQLSAAFAETDLFFTPKLVARLGLRTEYSSYMQLFNLAPRTSLGYKTGAHSQVSVAYGRFYQNPEDDYLILQPLDFEQADHYLANYQYMGNGRIFRAEAYYKNYDRLVKTGSTLPENTGDGYAKGIDLFWRDKKTLKNSDYWISYSFLDTRRNFRDYPISATPPFAAKHTMSVVYKKFIDKLQTQLSTTYTFASGRTYVNPNNAAYLADKTRAFNNLSLTASYLTHILRQFTVVYVAANNVPGFRNVYGYQYSANGQMRKAIGPPARRDLFIGLLMTLGDNTFVR</sequence>
<gene>
    <name evidence="5" type="ORF">GS398_04700</name>
</gene>
<keyword evidence="6" id="KW-1185">Reference proteome</keyword>
<evidence type="ECO:0000256" key="1">
    <source>
        <dbReference type="ARBA" id="ARBA00004442"/>
    </source>
</evidence>
<dbReference type="InterPro" id="IPR008969">
    <property type="entry name" value="CarboxyPept-like_regulatory"/>
</dbReference>
<dbReference type="Pfam" id="PF13715">
    <property type="entry name" value="CarbopepD_reg_2"/>
    <property type="match status" value="1"/>
</dbReference>
<evidence type="ECO:0000256" key="4">
    <source>
        <dbReference type="SAM" id="SignalP"/>
    </source>
</evidence>
<accession>A0A7K1XVP0</accession>